<evidence type="ECO:0000313" key="13">
    <source>
        <dbReference type="EMBL" id="CAB3781711.1"/>
    </source>
</evidence>
<reference evidence="13 14" key="1">
    <citation type="submission" date="2020-04" db="EMBL/GenBank/DDBJ databases">
        <authorList>
            <person name="De Canck E."/>
        </authorList>
    </citation>
    <scope>NUCLEOTIDE SEQUENCE [LARGE SCALE GENOMIC DNA]</scope>
    <source>
        <strain evidence="13 14">LMG 28688</strain>
    </source>
</reference>
<comment type="subcellular location">
    <subcellularLocation>
        <location evidence="1">Cell outer membrane</location>
        <topology evidence="1">Multi-pass membrane protein</topology>
    </subcellularLocation>
</comment>
<dbReference type="Gene3D" id="2.40.160.10">
    <property type="entry name" value="Porin"/>
    <property type="match status" value="1"/>
</dbReference>
<dbReference type="PRINTS" id="PR00182">
    <property type="entry name" value="ECOLNEIPORIN"/>
</dbReference>
<dbReference type="InterPro" id="IPR050298">
    <property type="entry name" value="Gram-neg_bact_OMP"/>
</dbReference>
<evidence type="ECO:0000256" key="4">
    <source>
        <dbReference type="ARBA" id="ARBA00022452"/>
    </source>
</evidence>
<dbReference type="RefSeq" id="WP_115783754.1">
    <property type="nucleotide sequence ID" value="NZ_CADIKL010000005.1"/>
</dbReference>
<evidence type="ECO:0000256" key="8">
    <source>
        <dbReference type="ARBA" id="ARBA00023114"/>
    </source>
</evidence>
<dbReference type="AlphaFoldDB" id="A0A6J5FKD9"/>
<comment type="subunit">
    <text evidence="2">Homotrimer.</text>
</comment>
<dbReference type="InterPro" id="IPR033900">
    <property type="entry name" value="Gram_neg_porin_domain"/>
</dbReference>
<gene>
    <name evidence="13" type="ORF">LMG28688_01284</name>
</gene>
<dbReference type="CDD" id="cd00342">
    <property type="entry name" value="gram_neg_porins"/>
    <property type="match status" value="1"/>
</dbReference>
<proteinExistence type="predicted"/>
<dbReference type="PANTHER" id="PTHR34501:SF9">
    <property type="entry name" value="MAJOR OUTER MEMBRANE PROTEIN P.IA"/>
    <property type="match status" value="1"/>
</dbReference>
<protein>
    <recommendedName>
        <fullName evidence="12">Porin domain-containing protein</fullName>
    </recommendedName>
</protein>
<keyword evidence="10" id="KW-0998">Cell outer membrane</keyword>
<evidence type="ECO:0000256" key="10">
    <source>
        <dbReference type="ARBA" id="ARBA00023237"/>
    </source>
</evidence>
<evidence type="ECO:0000256" key="6">
    <source>
        <dbReference type="ARBA" id="ARBA00022729"/>
    </source>
</evidence>
<dbReference type="GO" id="GO:0009279">
    <property type="term" value="C:cell outer membrane"/>
    <property type="evidence" value="ECO:0007669"/>
    <property type="project" value="UniProtKB-SubCell"/>
</dbReference>
<keyword evidence="8" id="KW-0626">Porin</keyword>
<evidence type="ECO:0000256" key="3">
    <source>
        <dbReference type="ARBA" id="ARBA00022448"/>
    </source>
</evidence>
<evidence type="ECO:0000256" key="11">
    <source>
        <dbReference type="SAM" id="SignalP"/>
    </source>
</evidence>
<dbReference type="InterPro" id="IPR023614">
    <property type="entry name" value="Porin_dom_sf"/>
</dbReference>
<name>A0A6J5FKD9_9BURK</name>
<dbReference type="SUPFAM" id="SSF56935">
    <property type="entry name" value="Porins"/>
    <property type="match status" value="1"/>
</dbReference>
<evidence type="ECO:0000256" key="2">
    <source>
        <dbReference type="ARBA" id="ARBA00011233"/>
    </source>
</evidence>
<evidence type="ECO:0000256" key="5">
    <source>
        <dbReference type="ARBA" id="ARBA00022692"/>
    </source>
</evidence>
<dbReference type="PRINTS" id="PR00184">
    <property type="entry name" value="NEISSPPORIN"/>
</dbReference>
<evidence type="ECO:0000313" key="14">
    <source>
        <dbReference type="Proteomes" id="UP000494119"/>
    </source>
</evidence>
<dbReference type="GO" id="GO:0046930">
    <property type="term" value="C:pore complex"/>
    <property type="evidence" value="ECO:0007669"/>
    <property type="project" value="UniProtKB-KW"/>
</dbReference>
<sequence length="387" mass="40853">MRLSNLAFRQAALAVLVSAGIANTSVFAQSSVILYGSIDNGVDYTSNRGGKASYQALSSVKWGSRVGFTGREDLDGGMAAIFTLENGFDGFSGALGQGGLMFGRQAFVGLSSRYGTFTAGRQYDSVANYLGALATSDQWAGYPGAHPGDYDNVNDAFRENNAFKYASPNLNGFTFNGLIAPGGVAGSTTKNRIFSTGGGYTAGGFTLNAAYLNVKNPATAAYGGTVTPVTGTTYLNPVTSPVYRGYASARTYSVFGTATKYTFKGTTLGAMYTYTSFADIVTTSSTPNAGSVKFHNLEVSVMQYITPSLMVDASYDFTKAERAHYHQVNAMLDYFLSKRTDAYLLAVAQDASGIDSTGTTAVASINGLTASRSSHQLFLRAGINHKF</sequence>
<evidence type="ECO:0000259" key="12">
    <source>
        <dbReference type="Pfam" id="PF13609"/>
    </source>
</evidence>
<dbReference type="EMBL" id="CADIKL010000005">
    <property type="protein sequence ID" value="CAB3781711.1"/>
    <property type="molecule type" value="Genomic_DNA"/>
</dbReference>
<dbReference type="GO" id="GO:0015288">
    <property type="term" value="F:porin activity"/>
    <property type="evidence" value="ECO:0007669"/>
    <property type="project" value="UniProtKB-KW"/>
</dbReference>
<evidence type="ECO:0000256" key="7">
    <source>
        <dbReference type="ARBA" id="ARBA00023065"/>
    </source>
</evidence>
<feature type="signal peptide" evidence="11">
    <location>
        <begin position="1"/>
        <end position="28"/>
    </location>
</feature>
<feature type="domain" description="Porin" evidence="12">
    <location>
        <begin position="12"/>
        <end position="344"/>
    </location>
</feature>
<dbReference type="Pfam" id="PF13609">
    <property type="entry name" value="Porin_4"/>
    <property type="match status" value="1"/>
</dbReference>
<organism evidence="13 14">
    <name type="scientific">Paraburkholderia caffeinitolerans</name>
    <dbReference type="NCBI Taxonomy" id="1723730"/>
    <lineage>
        <taxon>Bacteria</taxon>
        <taxon>Pseudomonadati</taxon>
        <taxon>Pseudomonadota</taxon>
        <taxon>Betaproteobacteria</taxon>
        <taxon>Burkholderiales</taxon>
        <taxon>Burkholderiaceae</taxon>
        <taxon>Paraburkholderia</taxon>
    </lineage>
</organism>
<keyword evidence="6 11" id="KW-0732">Signal</keyword>
<dbReference type="GO" id="GO:0034220">
    <property type="term" value="P:monoatomic ion transmembrane transport"/>
    <property type="evidence" value="ECO:0007669"/>
    <property type="project" value="InterPro"/>
</dbReference>
<dbReference type="InterPro" id="IPR001702">
    <property type="entry name" value="Porin_Gram-ve"/>
</dbReference>
<dbReference type="PANTHER" id="PTHR34501">
    <property type="entry name" value="PROTEIN YDDL-RELATED"/>
    <property type="match status" value="1"/>
</dbReference>
<accession>A0A6J5FKD9</accession>
<evidence type="ECO:0000256" key="1">
    <source>
        <dbReference type="ARBA" id="ARBA00004571"/>
    </source>
</evidence>
<evidence type="ECO:0000256" key="9">
    <source>
        <dbReference type="ARBA" id="ARBA00023136"/>
    </source>
</evidence>
<keyword evidence="9" id="KW-0472">Membrane</keyword>
<dbReference type="InterPro" id="IPR002299">
    <property type="entry name" value="Porin_Neis"/>
</dbReference>
<keyword evidence="7" id="KW-0406">Ion transport</keyword>
<keyword evidence="14" id="KW-1185">Reference proteome</keyword>
<feature type="chain" id="PRO_5026853063" description="Porin domain-containing protein" evidence="11">
    <location>
        <begin position="29"/>
        <end position="387"/>
    </location>
</feature>
<keyword evidence="5" id="KW-0812">Transmembrane</keyword>
<dbReference type="Proteomes" id="UP000494119">
    <property type="component" value="Unassembled WGS sequence"/>
</dbReference>
<keyword evidence="4" id="KW-1134">Transmembrane beta strand</keyword>
<keyword evidence="3" id="KW-0813">Transport</keyword>